<dbReference type="OrthoDB" id="2190999at2759"/>
<protein>
    <recommendedName>
        <fullName evidence="3">Proliferating cell nuclear antigen</fullName>
    </recommendedName>
</protein>
<dbReference type="EMBL" id="CP001948">
    <property type="protein sequence ID" value="ADM11888.1"/>
    <property type="molecule type" value="Genomic_DNA"/>
</dbReference>
<organism evidence="1 2">
    <name type="scientific">Encephalitozoon intestinalis (strain ATCC 50506)</name>
    <name type="common">Microsporidian parasite</name>
    <name type="synonym">Septata intestinalis</name>
    <dbReference type="NCBI Taxonomy" id="876142"/>
    <lineage>
        <taxon>Eukaryota</taxon>
        <taxon>Fungi</taxon>
        <taxon>Fungi incertae sedis</taxon>
        <taxon>Microsporidia</taxon>
        <taxon>Unikaryonidae</taxon>
        <taxon>Encephalitozoon</taxon>
    </lineage>
</organism>
<accession>E0S853</accession>
<dbReference type="HOGENOM" id="CLU_098758_0_0_1"/>
<reference evidence="1 2" key="1">
    <citation type="journal article" date="2010" name="Nat. Commun.">
        <title>The complete sequence of the smallest known nuclear genome from the microsporidian Encephalitozoon intestinalis.</title>
        <authorList>
            <person name="Corradi N."/>
            <person name="Pombert J.-F."/>
            <person name="Farinelli L."/>
            <person name="Didier E.S."/>
            <person name="Keeling P.J."/>
        </authorList>
    </citation>
    <scope>NUCLEOTIDE SEQUENCE [LARGE SCALE GENOMIC DNA]</scope>
    <source>
        <strain evidence="1 2">ATCC 50506</strain>
    </source>
</reference>
<gene>
    <name evidence="1" type="ORF">Eint_071250</name>
</gene>
<dbReference type="AlphaFoldDB" id="E0S853"/>
<proteinExistence type="predicted"/>
<name>E0S853_ENCIT</name>
<sequence length="224" mass="25154">MRISLKDEKFFRTMIGVFADKGNIEFDIRPEEITASSCGQSNFYLVINNDVFTADGECLSFVVKAQHLLEGINALGRYDLVIEDDLKLLDGGNTIFIPFLPAPKSEYEEPDTPVAKLVVSPELLEAFGMLKGVVTYEIEGNKLFIRKAGSDVLEEIEFLTGGFIIAGDLQFKCNNRWTDVLAGIKSYVDSIMLTFGANTLCIQFLFKKYSRSYLELQVWRSLGD</sequence>
<dbReference type="KEGG" id="ein:Eint_071250"/>
<dbReference type="VEuPathDB" id="MicrosporidiaDB:Eint_071250"/>
<reference evidence="1 2" key="2">
    <citation type="journal article" date="2012" name="Proc. Natl. Acad. Sci. U.S.A.">
        <title>Gain and loss of multiple functionally related, horizontally transferred genes in the reduced genomes of two microsporidian parasites.</title>
        <authorList>
            <person name="Pombert J.-F."/>
            <person name="Selman M."/>
            <person name="Burki F."/>
            <person name="Bardell F.T."/>
            <person name="Farinelli L."/>
            <person name="Solter L.F."/>
            <person name="Whitman D.W."/>
            <person name="Weiss L.M."/>
            <person name="Corradi N."/>
            <person name="Keeling P.J."/>
        </authorList>
    </citation>
    <scope>NUCLEOTIDE SEQUENCE [LARGE SCALE GENOMIC DNA]</scope>
    <source>
        <strain evidence="1 2">ATCC 50506</strain>
    </source>
</reference>
<evidence type="ECO:0000313" key="1">
    <source>
        <dbReference type="EMBL" id="ADM11888.1"/>
    </source>
</evidence>
<dbReference type="RefSeq" id="XP_003073248.1">
    <property type="nucleotide sequence ID" value="XM_003073202.1"/>
</dbReference>
<evidence type="ECO:0000313" key="2">
    <source>
        <dbReference type="Proteomes" id="UP000002313"/>
    </source>
</evidence>
<dbReference type="Proteomes" id="UP000002313">
    <property type="component" value="Chromosome VII"/>
</dbReference>
<dbReference type="GeneID" id="9698067"/>
<keyword evidence="2" id="KW-1185">Reference proteome</keyword>
<evidence type="ECO:0008006" key="3">
    <source>
        <dbReference type="Google" id="ProtNLM"/>
    </source>
</evidence>